<name>A0A291QHT8_9ACTN</name>
<gene>
    <name evidence="3" type="ORF">KY5_6362c</name>
</gene>
<protein>
    <submittedName>
        <fullName evidence="3">Uncharacterized protein</fullName>
    </submittedName>
</protein>
<evidence type="ECO:0000256" key="1">
    <source>
        <dbReference type="SAM" id="MobiDB-lite"/>
    </source>
</evidence>
<feature type="transmembrane region" description="Helical" evidence="2">
    <location>
        <begin position="12"/>
        <end position="34"/>
    </location>
</feature>
<dbReference type="KEGG" id="sfk:KY5_6362c"/>
<evidence type="ECO:0000256" key="2">
    <source>
        <dbReference type="SAM" id="Phobius"/>
    </source>
</evidence>
<feature type="compositionally biased region" description="Basic and acidic residues" evidence="1">
    <location>
        <begin position="125"/>
        <end position="142"/>
    </location>
</feature>
<dbReference type="RefSeq" id="WP_234362962.1">
    <property type="nucleotide sequence ID" value="NZ_CP022685.1"/>
</dbReference>
<evidence type="ECO:0000313" key="4">
    <source>
        <dbReference type="Proteomes" id="UP000221011"/>
    </source>
</evidence>
<feature type="region of interest" description="Disordered" evidence="1">
    <location>
        <begin position="65"/>
        <end position="91"/>
    </location>
</feature>
<accession>A0A291QHT8</accession>
<feature type="region of interest" description="Disordered" evidence="1">
    <location>
        <begin position="339"/>
        <end position="360"/>
    </location>
</feature>
<keyword evidence="4" id="KW-1185">Reference proteome</keyword>
<proteinExistence type="predicted"/>
<keyword evidence="2" id="KW-1133">Transmembrane helix</keyword>
<dbReference type="Proteomes" id="UP000221011">
    <property type="component" value="Chromosome"/>
</dbReference>
<feature type="region of interest" description="Disordered" evidence="1">
    <location>
        <begin position="125"/>
        <end position="149"/>
    </location>
</feature>
<dbReference type="AlphaFoldDB" id="A0A291QHT8"/>
<keyword evidence="2" id="KW-0472">Membrane</keyword>
<organism evidence="3 4">
    <name type="scientific">Streptomyces formicae</name>
    <dbReference type="NCBI Taxonomy" id="1616117"/>
    <lineage>
        <taxon>Bacteria</taxon>
        <taxon>Bacillati</taxon>
        <taxon>Actinomycetota</taxon>
        <taxon>Actinomycetes</taxon>
        <taxon>Kitasatosporales</taxon>
        <taxon>Streptomycetaceae</taxon>
        <taxon>Streptomyces</taxon>
    </lineage>
</organism>
<sequence>MARLTWETKAGRIALSSCGALVALALVAGGYYWWGGPHERRVAQRVLDEACRGVLPSDEMRAVLGEGPYESGPGRSGAVDTDQAEEGDESGIRRVSCAVRRDEEHGAGHPTHEASVAVTVRSVPERKPADTAADRVSERPRAYEPLPPLLTDDLPPAALGHGWRGVFSTGEGFQHRSGGIAATTSVLLDCARDRGGLLVTVDVREEDVTLDDPGRRTTYARVATATAARASQKWGCDAPLGKPPRTVALPVNADEDVPLADASGTCRGLPARGSQVSRAWEGARSGGPVEVCVLGGGGSGTPGAGGFADSADEARRYQLVAYYGPYAQDARVDQQVRHGRYSEDPVPGDAPSGRLAGGGRWTSAACRDGGGPALFTVRPSDAADGDDKRHEPKVSAGDVAYERAALKEFARRSAAAHGCAAPTSVG</sequence>
<keyword evidence="2" id="KW-0812">Transmembrane</keyword>
<evidence type="ECO:0000313" key="3">
    <source>
        <dbReference type="EMBL" id="ATL31380.1"/>
    </source>
</evidence>
<dbReference type="EMBL" id="CP022685">
    <property type="protein sequence ID" value="ATL31380.1"/>
    <property type="molecule type" value="Genomic_DNA"/>
</dbReference>
<reference evidence="3 4" key="1">
    <citation type="submission" date="2017-08" db="EMBL/GenBank/DDBJ databases">
        <title>Complete Genome Sequence of Streptomyces formicae KY5, the formicamycin producer.</title>
        <authorList>
            <person name="Holmes N.A."/>
            <person name="Devine R."/>
            <person name="Qin Z."/>
            <person name="Seipke R.F."/>
            <person name="Wilkinson B."/>
            <person name="Hutchings M.I."/>
        </authorList>
    </citation>
    <scope>NUCLEOTIDE SEQUENCE [LARGE SCALE GENOMIC DNA]</scope>
    <source>
        <strain evidence="3 4">KY5</strain>
    </source>
</reference>